<evidence type="ECO:0000313" key="2">
    <source>
        <dbReference type="EMBL" id="QRW18567.1"/>
    </source>
</evidence>
<name>A0A8H8SVL2_9AGAM</name>
<evidence type="ECO:0000313" key="3">
    <source>
        <dbReference type="Proteomes" id="UP000650533"/>
    </source>
</evidence>
<dbReference type="GeneID" id="67025771"/>
<feature type="region of interest" description="Disordered" evidence="1">
    <location>
        <begin position="1"/>
        <end position="22"/>
    </location>
</feature>
<sequence length="71" mass="8341">METKVQPQFFQQAPDKAQQMDDPWLEQDKYSAKPTKDARVWKVYVKEADMLDAELVDGWNKQATQLTNDHD</sequence>
<accession>A0A8H8SVL2</accession>
<dbReference type="AlphaFoldDB" id="A0A8H8SVL2"/>
<reference evidence="2" key="1">
    <citation type="submission" date="2020-05" db="EMBL/GenBank/DDBJ databases">
        <title>Evolutionary and genomic comparisons of hybrid uninucleate and nonhybrid Rhizoctonia fungi.</title>
        <authorList>
            <person name="Li C."/>
            <person name="Chen X."/>
        </authorList>
    </citation>
    <scope>NUCLEOTIDE SEQUENCE</scope>
    <source>
        <strain evidence="2">AG-1 IA</strain>
    </source>
</reference>
<proteinExistence type="predicted"/>
<protein>
    <submittedName>
        <fullName evidence="2">Mediator of RNA polymerase II transcription subunit</fullName>
    </submittedName>
</protein>
<gene>
    <name evidence="2" type="ORF">RhiXN_03491</name>
</gene>
<dbReference type="KEGG" id="rsx:RhiXN_03491"/>
<evidence type="ECO:0000256" key="1">
    <source>
        <dbReference type="SAM" id="MobiDB-lite"/>
    </source>
</evidence>
<organism evidence="2 3">
    <name type="scientific">Rhizoctonia solani</name>
    <dbReference type="NCBI Taxonomy" id="456999"/>
    <lineage>
        <taxon>Eukaryota</taxon>
        <taxon>Fungi</taxon>
        <taxon>Dikarya</taxon>
        <taxon>Basidiomycota</taxon>
        <taxon>Agaricomycotina</taxon>
        <taxon>Agaricomycetes</taxon>
        <taxon>Cantharellales</taxon>
        <taxon>Ceratobasidiaceae</taxon>
        <taxon>Rhizoctonia</taxon>
    </lineage>
</organism>
<feature type="compositionally biased region" description="Polar residues" evidence="1">
    <location>
        <begin position="1"/>
        <end position="11"/>
    </location>
</feature>
<dbReference type="Proteomes" id="UP000650533">
    <property type="component" value="Chromosome 3"/>
</dbReference>
<dbReference type="EMBL" id="CP059660">
    <property type="protein sequence ID" value="QRW18567.1"/>
    <property type="molecule type" value="Genomic_DNA"/>
</dbReference>
<dbReference type="RefSeq" id="XP_043178804.1">
    <property type="nucleotide sequence ID" value="XM_043323308.1"/>
</dbReference>